<accession>A0A645JH29</accession>
<name>A0A645JH29_9ZZZZ</name>
<reference evidence="1" key="1">
    <citation type="submission" date="2019-08" db="EMBL/GenBank/DDBJ databases">
        <authorList>
            <person name="Kucharzyk K."/>
            <person name="Murdoch R.W."/>
            <person name="Higgins S."/>
            <person name="Loffler F."/>
        </authorList>
    </citation>
    <scope>NUCLEOTIDE SEQUENCE</scope>
</reference>
<comment type="caution">
    <text evidence="1">The sequence shown here is derived from an EMBL/GenBank/DDBJ whole genome shotgun (WGS) entry which is preliminary data.</text>
</comment>
<evidence type="ECO:0000313" key="1">
    <source>
        <dbReference type="EMBL" id="MPN63008.1"/>
    </source>
</evidence>
<protein>
    <submittedName>
        <fullName evidence="1">Uncharacterized protein</fullName>
    </submittedName>
</protein>
<organism evidence="1">
    <name type="scientific">bioreactor metagenome</name>
    <dbReference type="NCBI Taxonomy" id="1076179"/>
    <lineage>
        <taxon>unclassified sequences</taxon>
        <taxon>metagenomes</taxon>
        <taxon>ecological metagenomes</taxon>
    </lineage>
</organism>
<dbReference type="AlphaFoldDB" id="A0A645JH29"/>
<gene>
    <name evidence="1" type="ORF">SDC9_210762</name>
</gene>
<sequence length="74" mass="7400">MAEHGALNPGTVGITAVALDGSVGRVQTLAEGDELAEPGQRLGEIAEGNQLSMTGVVTESGAADSRSHIMVGVL</sequence>
<proteinExistence type="predicted"/>
<dbReference type="EMBL" id="VSSQ01141800">
    <property type="protein sequence ID" value="MPN63008.1"/>
    <property type="molecule type" value="Genomic_DNA"/>
</dbReference>